<keyword evidence="2" id="KW-1185">Reference proteome</keyword>
<accession>A0ABV1QHQ0</accession>
<dbReference type="InterPro" id="IPR007460">
    <property type="entry name" value="BrnT_toxin"/>
</dbReference>
<dbReference type="Proteomes" id="UP001480955">
    <property type="component" value="Unassembled WGS sequence"/>
</dbReference>
<comment type="caution">
    <text evidence="1">The sequence shown here is derived from an EMBL/GenBank/DDBJ whole genome shotgun (WGS) entry which is preliminary data.</text>
</comment>
<organism evidence="1 2">
    <name type="scientific">Methylorubrum podarium</name>
    <dbReference type="NCBI Taxonomy" id="200476"/>
    <lineage>
        <taxon>Bacteria</taxon>
        <taxon>Pseudomonadati</taxon>
        <taxon>Pseudomonadota</taxon>
        <taxon>Alphaproteobacteria</taxon>
        <taxon>Hyphomicrobiales</taxon>
        <taxon>Methylobacteriaceae</taxon>
        <taxon>Methylorubrum</taxon>
    </lineage>
</organism>
<dbReference type="Gene3D" id="3.10.450.530">
    <property type="entry name" value="Ribonuclease toxin, BrnT, of type II toxin-antitoxin system"/>
    <property type="match status" value="1"/>
</dbReference>
<name>A0ABV1QHQ0_9HYPH</name>
<protein>
    <submittedName>
        <fullName evidence="1">BrnT family toxin</fullName>
    </submittedName>
</protein>
<dbReference type="InterPro" id="IPR038573">
    <property type="entry name" value="BrnT_sf"/>
</dbReference>
<dbReference type="EMBL" id="JBELQE010000022">
    <property type="protein sequence ID" value="MER2248913.1"/>
    <property type="molecule type" value="Genomic_DNA"/>
</dbReference>
<evidence type="ECO:0000313" key="2">
    <source>
        <dbReference type="Proteomes" id="UP001480955"/>
    </source>
</evidence>
<sequence length="89" mass="10092">MEFDFDPAKDAKVRAQRGFGFADAVAIFAGKVLERRDTRQDYGEVRIIATGQARGVFYTVVYTDRGAVRRIITAWPANEKERAAWHASR</sequence>
<proteinExistence type="predicted"/>
<dbReference type="Pfam" id="PF04365">
    <property type="entry name" value="BrnT_toxin"/>
    <property type="match status" value="1"/>
</dbReference>
<dbReference type="RefSeq" id="WP_350392115.1">
    <property type="nucleotide sequence ID" value="NZ_JBELQE010000022.1"/>
</dbReference>
<reference evidence="1 2" key="1">
    <citation type="submission" date="2024-06" db="EMBL/GenBank/DDBJ databases">
        <authorList>
            <person name="Campbell A.G."/>
        </authorList>
    </citation>
    <scope>NUCLEOTIDE SEQUENCE [LARGE SCALE GENOMIC DNA]</scope>
    <source>
        <strain evidence="1 2">EM12</strain>
    </source>
</reference>
<evidence type="ECO:0000313" key="1">
    <source>
        <dbReference type="EMBL" id="MER2248913.1"/>
    </source>
</evidence>
<gene>
    <name evidence="1" type="ORF">ABS772_03185</name>
</gene>